<name>A0A0F9QFV0_9ZZZZ</name>
<evidence type="ECO:0000259" key="2">
    <source>
        <dbReference type="PROSITE" id="PS01031"/>
    </source>
</evidence>
<dbReference type="EMBL" id="LAZR01002006">
    <property type="protein sequence ID" value="KKN35852.1"/>
    <property type="molecule type" value="Genomic_DNA"/>
</dbReference>
<accession>A0A0F9QFV0</accession>
<dbReference type="InterPro" id="IPR031107">
    <property type="entry name" value="Small_HSP"/>
</dbReference>
<organism evidence="3">
    <name type="scientific">marine sediment metagenome</name>
    <dbReference type="NCBI Taxonomy" id="412755"/>
    <lineage>
        <taxon>unclassified sequences</taxon>
        <taxon>metagenomes</taxon>
        <taxon>ecological metagenomes</taxon>
    </lineage>
</organism>
<dbReference type="Gene3D" id="2.60.40.790">
    <property type="match status" value="1"/>
</dbReference>
<dbReference type="AlphaFoldDB" id="A0A0F9QFV0"/>
<proteinExistence type="predicted"/>
<gene>
    <name evidence="3" type="ORF">LCGC14_0779410</name>
</gene>
<dbReference type="CDD" id="cd06464">
    <property type="entry name" value="ACD_sHsps-like"/>
    <property type="match status" value="1"/>
</dbReference>
<dbReference type="InterPro" id="IPR002068">
    <property type="entry name" value="A-crystallin/Hsp20_dom"/>
</dbReference>
<evidence type="ECO:0000256" key="1">
    <source>
        <dbReference type="SAM" id="MobiDB-lite"/>
    </source>
</evidence>
<dbReference type="SUPFAM" id="SSF49764">
    <property type="entry name" value="HSP20-like chaperones"/>
    <property type="match status" value="1"/>
</dbReference>
<dbReference type="InterPro" id="IPR008978">
    <property type="entry name" value="HSP20-like_chaperone"/>
</dbReference>
<dbReference type="Pfam" id="PF00011">
    <property type="entry name" value="HSP20"/>
    <property type="match status" value="1"/>
</dbReference>
<feature type="region of interest" description="Disordered" evidence="1">
    <location>
        <begin position="123"/>
        <end position="151"/>
    </location>
</feature>
<dbReference type="PROSITE" id="PS01031">
    <property type="entry name" value="SHSP"/>
    <property type="match status" value="1"/>
</dbReference>
<feature type="domain" description="SHSP" evidence="2">
    <location>
        <begin position="70"/>
        <end position="213"/>
    </location>
</feature>
<protein>
    <recommendedName>
        <fullName evidence="2">SHSP domain-containing protein</fullName>
    </recommendedName>
</protein>
<sequence>MKDEEDIEEIELISDVKEDVEQLQKEKKEQEISEKRKYLFSLSQSNDAAEHDSVWGLFRSRTKDSLEIMEDEPIYRTPFTNVVENEKEFYLLIELPGLDKRSVKITLQEGILEIVGEKVKEDKHKKEKKDKDKDKEKKDKDKEKKDKKKEKFKEIKGSFLRHEFKSAIFYRAFQLPEDILSEEIDANFREGVLTLRMLKESAIIKEKHVIDIK</sequence>
<evidence type="ECO:0000313" key="3">
    <source>
        <dbReference type="EMBL" id="KKN35852.1"/>
    </source>
</evidence>
<comment type="caution">
    <text evidence="3">The sequence shown here is derived from an EMBL/GenBank/DDBJ whole genome shotgun (WGS) entry which is preliminary data.</text>
</comment>
<reference evidence="3" key="1">
    <citation type="journal article" date="2015" name="Nature">
        <title>Complex archaea that bridge the gap between prokaryotes and eukaryotes.</title>
        <authorList>
            <person name="Spang A."/>
            <person name="Saw J.H."/>
            <person name="Jorgensen S.L."/>
            <person name="Zaremba-Niedzwiedzka K."/>
            <person name="Martijn J."/>
            <person name="Lind A.E."/>
            <person name="van Eijk R."/>
            <person name="Schleper C."/>
            <person name="Guy L."/>
            <person name="Ettema T.J."/>
        </authorList>
    </citation>
    <scope>NUCLEOTIDE SEQUENCE</scope>
</reference>
<dbReference type="PANTHER" id="PTHR11527">
    <property type="entry name" value="HEAT-SHOCK PROTEIN 20 FAMILY MEMBER"/>
    <property type="match status" value="1"/>
</dbReference>